<organism evidence="1 2">
    <name type="scientific">Halobacillus faecis</name>
    <dbReference type="NCBI Taxonomy" id="360184"/>
    <lineage>
        <taxon>Bacteria</taxon>
        <taxon>Bacillati</taxon>
        <taxon>Bacillota</taxon>
        <taxon>Bacilli</taxon>
        <taxon>Bacillales</taxon>
        <taxon>Bacillaceae</taxon>
        <taxon>Halobacillus</taxon>
    </lineage>
</organism>
<dbReference type="RefSeq" id="WP_146817024.1">
    <property type="nucleotide sequence ID" value="NZ_BJYD01000024.1"/>
</dbReference>
<gene>
    <name evidence="1" type="ORF">HFA01_27090</name>
</gene>
<dbReference type="EMBL" id="BJYD01000024">
    <property type="protein sequence ID" value="GEN54447.1"/>
    <property type="molecule type" value="Genomic_DNA"/>
</dbReference>
<dbReference type="OrthoDB" id="2971809at2"/>
<protein>
    <submittedName>
        <fullName evidence="1">Uncharacterized protein</fullName>
    </submittedName>
</protein>
<evidence type="ECO:0000313" key="1">
    <source>
        <dbReference type="EMBL" id="GEN54447.1"/>
    </source>
</evidence>
<comment type="caution">
    <text evidence="1">The sequence shown here is derived from an EMBL/GenBank/DDBJ whole genome shotgun (WGS) entry which is preliminary data.</text>
</comment>
<reference evidence="1 2" key="1">
    <citation type="submission" date="2019-07" db="EMBL/GenBank/DDBJ databases">
        <title>Whole genome shotgun sequence of Halobacillus faecis NBRC 103569.</title>
        <authorList>
            <person name="Hosoyama A."/>
            <person name="Uohara A."/>
            <person name="Ohji S."/>
            <person name="Ichikawa N."/>
        </authorList>
    </citation>
    <scope>NUCLEOTIDE SEQUENCE [LARGE SCALE GENOMIC DNA]</scope>
    <source>
        <strain evidence="1 2">NBRC 103569</strain>
    </source>
</reference>
<keyword evidence="2" id="KW-1185">Reference proteome</keyword>
<name>A0A511WU60_9BACI</name>
<dbReference type="Proteomes" id="UP000321886">
    <property type="component" value="Unassembled WGS sequence"/>
</dbReference>
<sequence>MGLTKLILDHLEFSIKARYSVRIDQTIVVEPLIRITEDTFNRFLYDKPVIDCISIHNPDFPSLLTYKGPYTFERLNGLLIFKLC</sequence>
<evidence type="ECO:0000313" key="2">
    <source>
        <dbReference type="Proteomes" id="UP000321886"/>
    </source>
</evidence>
<dbReference type="AlphaFoldDB" id="A0A511WU60"/>
<accession>A0A511WU60</accession>
<proteinExistence type="predicted"/>